<evidence type="ECO:0000256" key="1">
    <source>
        <dbReference type="SAM" id="Phobius"/>
    </source>
</evidence>
<comment type="caution">
    <text evidence="3">The sequence shown here is derived from an EMBL/GenBank/DDBJ whole genome shotgun (WGS) entry which is preliminary data.</text>
</comment>
<feature type="transmembrane region" description="Helical" evidence="1">
    <location>
        <begin position="74"/>
        <end position="92"/>
    </location>
</feature>
<evidence type="ECO:0000313" key="3">
    <source>
        <dbReference type="EMBL" id="MBK6971937.1"/>
    </source>
</evidence>
<proteinExistence type="predicted"/>
<keyword evidence="1" id="KW-0472">Membrane</keyword>
<feature type="transmembrane region" description="Helical" evidence="1">
    <location>
        <begin position="121"/>
        <end position="140"/>
    </location>
</feature>
<keyword evidence="1" id="KW-0812">Transmembrane</keyword>
<feature type="transmembrane region" description="Helical" evidence="1">
    <location>
        <begin position="9"/>
        <end position="29"/>
    </location>
</feature>
<name>A0A9D7E1I3_9PROT</name>
<protein>
    <submittedName>
        <fullName evidence="3">Tripartite tricarboxylate transporter TctB family protein</fullName>
    </submittedName>
</protein>
<feature type="domain" description="DUF1468" evidence="2">
    <location>
        <begin position="10"/>
        <end position="145"/>
    </location>
</feature>
<reference evidence="3" key="1">
    <citation type="submission" date="2020-10" db="EMBL/GenBank/DDBJ databases">
        <title>Connecting structure to function with the recovery of over 1000 high-quality activated sludge metagenome-assembled genomes encoding full-length rRNA genes using long-read sequencing.</title>
        <authorList>
            <person name="Singleton C.M."/>
            <person name="Petriglieri F."/>
            <person name="Kristensen J.M."/>
            <person name="Kirkegaard R.H."/>
            <person name="Michaelsen T.Y."/>
            <person name="Andersen M.H."/>
            <person name="Karst S.M."/>
            <person name="Dueholm M.S."/>
            <person name="Nielsen P.H."/>
            <person name="Albertsen M."/>
        </authorList>
    </citation>
    <scope>NUCLEOTIDE SEQUENCE</scope>
    <source>
        <strain evidence="3">Bjer_18-Q3-R1-45_BAT3C.347</strain>
    </source>
</reference>
<evidence type="ECO:0000259" key="2">
    <source>
        <dbReference type="Pfam" id="PF07331"/>
    </source>
</evidence>
<sequence>MKIRNESDFWSGVMFIAFGLFFAVFATRYDFGTAQRMGPAYFPTVLGGLLALVGVLVALSGLGRAGKGGKVEKFHFAELAWVLGAVVLYAVILRWAGVLVSMFALVVISSFASHEFRWNQAIILSIVMAVITYVVFIMGLKLTIPVLPAFLENQI</sequence>
<feature type="transmembrane region" description="Helical" evidence="1">
    <location>
        <begin position="41"/>
        <end position="62"/>
    </location>
</feature>
<organism evidence="3 4">
    <name type="scientific">Candidatus Methylophosphatis roskildensis</name>
    <dbReference type="NCBI Taxonomy" id="2899263"/>
    <lineage>
        <taxon>Bacteria</taxon>
        <taxon>Pseudomonadati</taxon>
        <taxon>Pseudomonadota</taxon>
        <taxon>Betaproteobacteria</taxon>
        <taxon>Nitrosomonadales</taxon>
        <taxon>Sterolibacteriaceae</taxon>
        <taxon>Candidatus Methylophosphatis</taxon>
    </lineage>
</organism>
<dbReference type="InterPro" id="IPR009936">
    <property type="entry name" value="DUF1468"/>
</dbReference>
<evidence type="ECO:0000313" key="4">
    <source>
        <dbReference type="Proteomes" id="UP000807785"/>
    </source>
</evidence>
<gene>
    <name evidence="3" type="ORF">IPH26_02850</name>
</gene>
<accession>A0A9D7E1I3</accession>
<dbReference type="AlphaFoldDB" id="A0A9D7E1I3"/>
<keyword evidence="1" id="KW-1133">Transmembrane helix</keyword>
<dbReference type="Proteomes" id="UP000807785">
    <property type="component" value="Unassembled WGS sequence"/>
</dbReference>
<dbReference type="Pfam" id="PF07331">
    <property type="entry name" value="TctB"/>
    <property type="match status" value="1"/>
</dbReference>
<dbReference type="EMBL" id="JADJEV010000001">
    <property type="protein sequence ID" value="MBK6971937.1"/>
    <property type="molecule type" value="Genomic_DNA"/>
</dbReference>